<dbReference type="EMBL" id="MWQY01000003">
    <property type="protein sequence ID" value="ORC37348.1"/>
    <property type="molecule type" value="Genomic_DNA"/>
</dbReference>
<dbReference type="Pfam" id="PF13432">
    <property type="entry name" value="TPR_16"/>
    <property type="match status" value="1"/>
</dbReference>
<reference evidence="3 4" key="1">
    <citation type="submission" date="2017-03" db="EMBL/GenBank/DDBJ databases">
        <title>Draft Genome sequence of Marispirochaeta sp. strain JC444.</title>
        <authorList>
            <person name="Shivani Y."/>
            <person name="Subhash Y."/>
            <person name="Sasikala C."/>
            <person name="Ramana C."/>
        </authorList>
    </citation>
    <scope>NUCLEOTIDE SEQUENCE [LARGE SCALE GENOMIC DNA]</scope>
    <source>
        <strain evidence="3 4">JC444</strain>
    </source>
</reference>
<feature type="signal peptide" evidence="2">
    <location>
        <begin position="1"/>
        <end position="19"/>
    </location>
</feature>
<evidence type="ECO:0000256" key="1">
    <source>
        <dbReference type="PROSITE-ProRule" id="PRU00339"/>
    </source>
</evidence>
<dbReference type="Pfam" id="PF13181">
    <property type="entry name" value="TPR_8"/>
    <property type="match status" value="1"/>
</dbReference>
<keyword evidence="2" id="KW-0732">Signal</keyword>
<feature type="chain" id="PRO_5012078726" evidence="2">
    <location>
        <begin position="20"/>
        <end position="302"/>
    </location>
</feature>
<dbReference type="AlphaFoldDB" id="A0A1Y1S1G5"/>
<keyword evidence="4" id="KW-1185">Reference proteome</keyword>
<comment type="caution">
    <text evidence="3">The sequence shown here is derived from an EMBL/GenBank/DDBJ whole genome shotgun (WGS) entry which is preliminary data.</text>
</comment>
<dbReference type="InterPro" id="IPR019734">
    <property type="entry name" value="TPR_rpt"/>
</dbReference>
<feature type="repeat" description="TPR" evidence="1">
    <location>
        <begin position="59"/>
        <end position="92"/>
    </location>
</feature>
<evidence type="ECO:0000313" key="4">
    <source>
        <dbReference type="Proteomes" id="UP000192343"/>
    </source>
</evidence>
<dbReference type="Proteomes" id="UP000192343">
    <property type="component" value="Unassembled WGS sequence"/>
</dbReference>
<dbReference type="InterPro" id="IPR011990">
    <property type="entry name" value="TPR-like_helical_dom_sf"/>
</dbReference>
<dbReference type="SUPFAM" id="SSF48452">
    <property type="entry name" value="TPR-like"/>
    <property type="match status" value="1"/>
</dbReference>
<dbReference type="SMART" id="SM00028">
    <property type="entry name" value="TPR"/>
    <property type="match status" value="3"/>
</dbReference>
<dbReference type="PROSITE" id="PS50005">
    <property type="entry name" value="TPR"/>
    <property type="match status" value="1"/>
</dbReference>
<gene>
    <name evidence="3" type="ORF">B4O97_03920</name>
</gene>
<sequence length="302" mass="35479">MRILFPLVCVILLSPISWAQEARPDWLVLETGKIAFEKGEYGQAMRIFRSVLEQDRISPEAHYWIGRIFEEEGEYSLAEEQYRRALEFRRQLYVMDYEIRIRERLARLYKEKGDYAQFEKALTEILLMDDEYSSRESEAMRAAMIRILTDQGLEKVVELYRLDKAEYFLANAELGLFYYRTGRYMDAVRHLLSGGLTVISRTIRHLEVRRPFLEYTGLTDLFRNAMAEEEGAEYLEESRIDALLYYLGASLYAAGELGSFRQVMELVRDAFPGSVWRSRAIAQLADPSIEPVITSREFFYFF</sequence>
<dbReference type="Gene3D" id="1.25.40.10">
    <property type="entry name" value="Tetratricopeptide repeat domain"/>
    <property type="match status" value="1"/>
</dbReference>
<dbReference type="RefSeq" id="WP_083048532.1">
    <property type="nucleotide sequence ID" value="NZ_CAXXQO010000002.1"/>
</dbReference>
<keyword evidence="1" id="KW-0802">TPR repeat</keyword>
<organism evidence="3 4">
    <name type="scientific">Marispirochaeta aestuarii</name>
    <dbReference type="NCBI Taxonomy" id="1963862"/>
    <lineage>
        <taxon>Bacteria</taxon>
        <taxon>Pseudomonadati</taxon>
        <taxon>Spirochaetota</taxon>
        <taxon>Spirochaetia</taxon>
        <taxon>Spirochaetales</taxon>
        <taxon>Spirochaetaceae</taxon>
        <taxon>Marispirochaeta</taxon>
    </lineage>
</organism>
<evidence type="ECO:0000313" key="3">
    <source>
        <dbReference type="EMBL" id="ORC37348.1"/>
    </source>
</evidence>
<dbReference type="STRING" id="1963862.B4O97_03920"/>
<proteinExistence type="predicted"/>
<evidence type="ECO:0000256" key="2">
    <source>
        <dbReference type="SAM" id="SignalP"/>
    </source>
</evidence>
<accession>A0A1Y1S1G5</accession>
<protein>
    <submittedName>
        <fullName evidence="3">Uncharacterized protein</fullName>
    </submittedName>
</protein>
<name>A0A1Y1S1G5_9SPIO</name>
<dbReference type="OrthoDB" id="356136at2"/>